<evidence type="ECO:0000256" key="1">
    <source>
        <dbReference type="SAM" id="MobiDB-lite"/>
    </source>
</evidence>
<keyword evidence="2" id="KW-0732">Signal</keyword>
<dbReference type="OrthoDB" id="3793367at2759"/>
<dbReference type="InterPro" id="IPR003609">
    <property type="entry name" value="Pan_app"/>
</dbReference>
<feature type="compositionally biased region" description="Basic and acidic residues" evidence="1">
    <location>
        <begin position="363"/>
        <end position="382"/>
    </location>
</feature>
<feature type="region of interest" description="Disordered" evidence="1">
    <location>
        <begin position="361"/>
        <end position="382"/>
    </location>
</feature>
<sequence>MKTSIAILSASVASAMASPFSINSKQCNVAPSASASGKVQPYHNGKADTAIDCQTYCASDDSCKSFAFGLAKGAHEPSCLLFEVAAAKVPARKDGFHVFDRECAADRVPTSAPTTGQPWGTVPKKVLGRRGTQCNCAASGSSNADVQPFKTTTAATAKDCQVLAEADTSCMSFLFGLSDDSKSPVCKLYKVAASSIPARSDKLFVFDKGCSSKQVPTTAPTEDAPRGLISAASKVTKDAKVTKVQKSQSKATKITKVEDKMTEQEGDYEVSGSKPKTTKVQKSQPKVTKVANGEGNKVQYAEPEVTQHAEKPKSKSTKTMNSKAKATKAVKVDNEKVQYAEPTRVSNTKAKVTKVAEVNNNNEAKDTKAKAEDNKQTKATKVKDTKVNATKVAKVEVENENIQYAEPTKVSNTKTKVTKIAEVDININNKAKATKVHNQDQQTTKVAKIESNKDTKDIKAESPKTLVTKVRNNEQQATQAAKVDGKSECKTTKVKVSNSKAKATQAY</sequence>
<evidence type="ECO:0000313" key="5">
    <source>
        <dbReference type="Proteomes" id="UP000245910"/>
    </source>
</evidence>
<protein>
    <recommendedName>
        <fullName evidence="3">Apple domain-containing protein</fullName>
    </recommendedName>
</protein>
<reference evidence="5" key="1">
    <citation type="submission" date="2014-10" db="EMBL/GenBank/DDBJ databases">
        <authorList>
            <person name="King R."/>
        </authorList>
    </citation>
    <scope>NUCLEOTIDE SEQUENCE [LARGE SCALE GENOMIC DNA]</scope>
    <source>
        <strain evidence="5">A3/5</strain>
    </source>
</reference>
<feature type="region of interest" description="Disordered" evidence="1">
    <location>
        <begin position="262"/>
        <end position="329"/>
    </location>
</feature>
<dbReference type="Proteomes" id="UP000245910">
    <property type="component" value="Chromosome III"/>
</dbReference>
<dbReference type="Pfam" id="PF14295">
    <property type="entry name" value="PAN_4"/>
    <property type="match status" value="2"/>
</dbReference>
<keyword evidence="5" id="KW-1185">Reference proteome</keyword>
<dbReference type="AlphaFoldDB" id="A0A2L2TKB7"/>
<organism evidence="4 5">
    <name type="scientific">Fusarium venenatum</name>
    <dbReference type="NCBI Taxonomy" id="56646"/>
    <lineage>
        <taxon>Eukaryota</taxon>
        <taxon>Fungi</taxon>
        <taxon>Dikarya</taxon>
        <taxon>Ascomycota</taxon>
        <taxon>Pezizomycotina</taxon>
        <taxon>Sordariomycetes</taxon>
        <taxon>Hypocreomycetidae</taxon>
        <taxon>Hypocreales</taxon>
        <taxon>Nectriaceae</taxon>
        <taxon>Fusarium</taxon>
    </lineage>
</organism>
<name>A0A2L2TKB7_9HYPO</name>
<dbReference type="PROSITE" id="PS50948">
    <property type="entry name" value="PAN"/>
    <property type="match status" value="1"/>
</dbReference>
<feature type="domain" description="Apple" evidence="3">
    <location>
        <begin position="27"/>
        <end position="103"/>
    </location>
</feature>
<dbReference type="KEGG" id="fvn:FVRRES_10576"/>
<feature type="chain" id="PRO_5014636690" description="Apple domain-containing protein" evidence="2">
    <location>
        <begin position="18"/>
        <end position="507"/>
    </location>
</feature>
<evidence type="ECO:0000313" key="4">
    <source>
        <dbReference type="EMBL" id="CEI70499.1"/>
    </source>
</evidence>
<feature type="compositionally biased region" description="Polar residues" evidence="1">
    <location>
        <begin position="274"/>
        <end position="286"/>
    </location>
</feature>
<proteinExistence type="predicted"/>
<feature type="signal peptide" evidence="2">
    <location>
        <begin position="1"/>
        <end position="17"/>
    </location>
</feature>
<dbReference type="EMBL" id="LN649231">
    <property type="protein sequence ID" value="CEI70499.1"/>
    <property type="molecule type" value="Genomic_DNA"/>
</dbReference>
<evidence type="ECO:0000256" key="2">
    <source>
        <dbReference type="SAM" id="SignalP"/>
    </source>
</evidence>
<dbReference type="RefSeq" id="XP_025594213.1">
    <property type="nucleotide sequence ID" value="XM_025725634.1"/>
</dbReference>
<dbReference type="GeneID" id="37262214"/>
<accession>A0A2L2TKB7</accession>
<evidence type="ECO:0000259" key="3">
    <source>
        <dbReference type="PROSITE" id="PS50948"/>
    </source>
</evidence>
<dbReference type="Gene3D" id="3.50.4.10">
    <property type="entry name" value="Hepatocyte Growth Factor"/>
    <property type="match status" value="1"/>
</dbReference>